<organism evidence="11 12">
    <name type="scientific">Geobacter argillaceus</name>
    <dbReference type="NCBI Taxonomy" id="345631"/>
    <lineage>
        <taxon>Bacteria</taxon>
        <taxon>Pseudomonadati</taxon>
        <taxon>Thermodesulfobacteriota</taxon>
        <taxon>Desulfuromonadia</taxon>
        <taxon>Geobacterales</taxon>
        <taxon>Geobacteraceae</taxon>
        <taxon>Geobacter</taxon>
    </lineage>
</organism>
<dbReference type="Pfam" id="PF21694">
    <property type="entry name" value="DNA_pol3_delta_C"/>
    <property type="match status" value="1"/>
</dbReference>
<dbReference type="AlphaFoldDB" id="A0A562W8E7"/>
<dbReference type="GO" id="GO:0003677">
    <property type="term" value="F:DNA binding"/>
    <property type="evidence" value="ECO:0007669"/>
    <property type="project" value="InterPro"/>
</dbReference>
<evidence type="ECO:0000256" key="1">
    <source>
        <dbReference type="ARBA" id="ARBA00012417"/>
    </source>
</evidence>
<dbReference type="EC" id="2.7.7.7" evidence="1"/>
<evidence type="ECO:0000256" key="3">
    <source>
        <dbReference type="ARBA" id="ARBA00022679"/>
    </source>
</evidence>
<dbReference type="PANTHER" id="PTHR34388:SF1">
    <property type="entry name" value="DNA POLYMERASE III SUBUNIT DELTA"/>
    <property type="match status" value="1"/>
</dbReference>
<protein>
    <recommendedName>
        <fullName evidence="2">DNA polymerase III subunit delta</fullName>
        <ecNumber evidence="1">2.7.7.7</ecNumber>
    </recommendedName>
</protein>
<evidence type="ECO:0000313" key="11">
    <source>
        <dbReference type="EMBL" id="TWJ26395.1"/>
    </source>
</evidence>
<dbReference type="Pfam" id="PF06144">
    <property type="entry name" value="DNA_pol3_delta"/>
    <property type="match status" value="1"/>
</dbReference>
<dbReference type="PANTHER" id="PTHR34388">
    <property type="entry name" value="DNA POLYMERASE III SUBUNIT DELTA"/>
    <property type="match status" value="1"/>
</dbReference>
<dbReference type="NCBIfam" id="TIGR01128">
    <property type="entry name" value="holA"/>
    <property type="match status" value="1"/>
</dbReference>
<dbReference type="InterPro" id="IPR027417">
    <property type="entry name" value="P-loop_NTPase"/>
</dbReference>
<feature type="domain" description="DNA polymerase III delta N-terminal" evidence="9">
    <location>
        <begin position="21"/>
        <end position="137"/>
    </location>
</feature>
<dbReference type="GO" id="GO:0009360">
    <property type="term" value="C:DNA polymerase III complex"/>
    <property type="evidence" value="ECO:0007669"/>
    <property type="project" value="InterPro"/>
</dbReference>
<dbReference type="Proteomes" id="UP000319449">
    <property type="component" value="Unassembled WGS sequence"/>
</dbReference>
<comment type="similarity">
    <text evidence="7">Belongs to the DNA polymerase HolA subunit family.</text>
</comment>
<dbReference type="SUPFAM" id="SSF48019">
    <property type="entry name" value="post-AAA+ oligomerization domain-like"/>
    <property type="match status" value="1"/>
</dbReference>
<dbReference type="GO" id="GO:0003887">
    <property type="term" value="F:DNA-directed DNA polymerase activity"/>
    <property type="evidence" value="ECO:0007669"/>
    <property type="project" value="UniProtKB-KW"/>
</dbReference>
<dbReference type="Gene3D" id="3.40.50.300">
    <property type="entry name" value="P-loop containing nucleotide triphosphate hydrolases"/>
    <property type="match status" value="1"/>
</dbReference>
<feature type="domain" description="DNA polymerase III delta subunit-like C-terminal" evidence="10">
    <location>
        <begin position="210"/>
        <end position="328"/>
    </location>
</feature>
<dbReference type="Gene3D" id="1.10.8.60">
    <property type="match status" value="1"/>
</dbReference>
<dbReference type="InterPro" id="IPR008921">
    <property type="entry name" value="DNA_pol3_clamp-load_cplx_C"/>
</dbReference>
<evidence type="ECO:0000256" key="4">
    <source>
        <dbReference type="ARBA" id="ARBA00022695"/>
    </source>
</evidence>
<dbReference type="OrthoDB" id="9769782at2"/>
<dbReference type="EMBL" id="VLLN01000005">
    <property type="protein sequence ID" value="TWJ26395.1"/>
    <property type="molecule type" value="Genomic_DNA"/>
</dbReference>
<dbReference type="InterPro" id="IPR005790">
    <property type="entry name" value="DNA_polIII_delta"/>
</dbReference>
<accession>A0A562W8E7</accession>
<evidence type="ECO:0000256" key="8">
    <source>
        <dbReference type="ARBA" id="ARBA00049244"/>
    </source>
</evidence>
<dbReference type="InterPro" id="IPR048466">
    <property type="entry name" value="DNA_pol3_delta-like_C"/>
</dbReference>
<dbReference type="RefSeq" id="WP_145019438.1">
    <property type="nucleotide sequence ID" value="NZ_VLLN01000005.1"/>
</dbReference>
<evidence type="ECO:0000256" key="2">
    <source>
        <dbReference type="ARBA" id="ARBA00017703"/>
    </source>
</evidence>
<keyword evidence="12" id="KW-1185">Reference proteome</keyword>
<keyword evidence="3" id="KW-0808">Transferase</keyword>
<evidence type="ECO:0000256" key="5">
    <source>
        <dbReference type="ARBA" id="ARBA00022705"/>
    </source>
</evidence>
<evidence type="ECO:0000256" key="6">
    <source>
        <dbReference type="ARBA" id="ARBA00022932"/>
    </source>
</evidence>
<dbReference type="GO" id="GO:0006261">
    <property type="term" value="P:DNA-templated DNA replication"/>
    <property type="evidence" value="ECO:0007669"/>
    <property type="project" value="TreeGrafter"/>
</dbReference>
<comment type="catalytic activity">
    <reaction evidence="8">
        <text>DNA(n) + a 2'-deoxyribonucleoside 5'-triphosphate = DNA(n+1) + diphosphate</text>
        <dbReference type="Rhea" id="RHEA:22508"/>
        <dbReference type="Rhea" id="RHEA-COMP:17339"/>
        <dbReference type="Rhea" id="RHEA-COMP:17340"/>
        <dbReference type="ChEBI" id="CHEBI:33019"/>
        <dbReference type="ChEBI" id="CHEBI:61560"/>
        <dbReference type="ChEBI" id="CHEBI:173112"/>
        <dbReference type="EC" id="2.7.7.7"/>
    </reaction>
</comment>
<keyword evidence="6" id="KW-0239">DNA-directed DNA polymerase</keyword>
<dbReference type="Gene3D" id="1.20.272.10">
    <property type="match status" value="1"/>
</dbReference>
<keyword evidence="4" id="KW-0548">Nucleotidyltransferase</keyword>
<comment type="caution">
    <text evidence="11">The sequence shown here is derived from an EMBL/GenBank/DDBJ whole genome shotgun (WGS) entry which is preliminary data.</text>
</comment>
<gene>
    <name evidence="11" type="ORF">JN12_01101</name>
</gene>
<evidence type="ECO:0000259" key="10">
    <source>
        <dbReference type="Pfam" id="PF21694"/>
    </source>
</evidence>
<keyword evidence="5" id="KW-0235">DNA replication</keyword>
<sequence length="333" mass="37328">MLLKPEEFSQELQKGPVGPLYCLYGEEPYLVDRAVKRLLDLALPPDARDFNLAVLYGKECKGEEVADAVQTFPMFADRRVVLVKRCGELSAAALEALLPVVQNPVATSCLILQGEKVDQRLKFFAEFKKSGVLVEFKRPYENQLGPIIRDELASHGKRIEPAAADLLIGYVGSNLQELASQLEKVATFIAERPTVTVADVRAIVSDTKVDSVFELCNAVGNRDLAGALRRLHTILRDGEAPLMLLSMLTRHLRQLWQIRECLDQRLAPPEIEKRLGIRSFFLKGLLVQAKNFDGERYRQLFERLFELDLAMKSSGGNPAQLLEYFLLEACGGR</sequence>
<proteinExistence type="inferred from homology"/>
<evidence type="ECO:0000313" key="12">
    <source>
        <dbReference type="Proteomes" id="UP000319449"/>
    </source>
</evidence>
<dbReference type="SUPFAM" id="SSF52540">
    <property type="entry name" value="P-loop containing nucleoside triphosphate hydrolases"/>
    <property type="match status" value="1"/>
</dbReference>
<evidence type="ECO:0000256" key="7">
    <source>
        <dbReference type="ARBA" id="ARBA00034754"/>
    </source>
</evidence>
<name>A0A562W8E7_9BACT</name>
<evidence type="ECO:0000259" key="9">
    <source>
        <dbReference type="Pfam" id="PF06144"/>
    </source>
</evidence>
<reference evidence="11 12" key="1">
    <citation type="submission" date="2019-07" db="EMBL/GenBank/DDBJ databases">
        <title>Genomic Encyclopedia of Archaeal and Bacterial Type Strains, Phase II (KMG-II): from individual species to whole genera.</title>
        <authorList>
            <person name="Goeker M."/>
        </authorList>
    </citation>
    <scope>NUCLEOTIDE SEQUENCE [LARGE SCALE GENOMIC DNA]</scope>
    <source>
        <strain evidence="11 12">ATCC BAA-1139</strain>
    </source>
</reference>
<dbReference type="InterPro" id="IPR010372">
    <property type="entry name" value="DNA_pol3_delta_N"/>
</dbReference>